<dbReference type="Proteomes" id="UP000322165">
    <property type="component" value="Unassembled WGS sequence"/>
</dbReference>
<dbReference type="InterPro" id="IPR011990">
    <property type="entry name" value="TPR-like_helical_dom_sf"/>
</dbReference>
<keyword evidence="1" id="KW-0802">TPR repeat</keyword>
<keyword evidence="3" id="KW-1185">Reference proteome</keyword>
<evidence type="ECO:0000313" key="2">
    <source>
        <dbReference type="EMBL" id="KAA2285975.1"/>
    </source>
</evidence>
<sequence>MPPAASSRARSWTARAARPNFAASWNNRESLMPPDAGRAFLAVLLAALLAACAGTGGATPATGGRGAEMSRQGNANLRLAQSYLQSGKLEYALDRARRGLQTDPDSADLHVVMGMIQERINQPARAGESYARAARLAPGSGHVRNAYAVWLCQQGRHDQAETQFAAAFADPFYGNKHQAYYNAGRCAWLAGRPTVAETHLRKGLDLAPEDAALLLLAAEVEYANGDYLSARAFLQRREAAGASTPELLDLAARIEEAAGDRASADRYRQRLRQQFPDFTPTAPEGARQQ</sequence>
<dbReference type="InterPro" id="IPR019734">
    <property type="entry name" value="TPR_rpt"/>
</dbReference>
<comment type="caution">
    <text evidence="2">The sequence shown here is derived from an EMBL/GenBank/DDBJ whole genome shotgun (WGS) entry which is preliminary data.</text>
</comment>
<reference evidence="2 3" key="1">
    <citation type="submission" date="2019-09" db="EMBL/GenBank/DDBJ databases">
        <title>Arenimonas chukotkensis sp. nov., a bacterium isolated from Chukotka hot spring, Arctic region, Russia.</title>
        <authorList>
            <person name="Zayulina K.S."/>
            <person name="Prokofeva M.I."/>
            <person name="Elcheninov A.G."/>
            <person name="Novikov A."/>
            <person name="Kochetkova T.V."/>
            <person name="Kublanov I.V."/>
        </authorList>
    </citation>
    <scope>NUCLEOTIDE SEQUENCE [LARGE SCALE GENOMIC DNA]</scope>
    <source>
        <strain evidence="2 3">3729k</strain>
    </source>
</reference>
<dbReference type="Gene3D" id="1.25.40.10">
    <property type="entry name" value="Tetratricopeptide repeat domain"/>
    <property type="match status" value="1"/>
</dbReference>
<dbReference type="SMART" id="SM00028">
    <property type="entry name" value="TPR"/>
    <property type="match status" value="3"/>
</dbReference>
<proteinExistence type="predicted"/>
<organism evidence="2 3">
    <name type="scientific">Arenimonas fontis</name>
    <dbReference type="NCBI Taxonomy" id="2608255"/>
    <lineage>
        <taxon>Bacteria</taxon>
        <taxon>Pseudomonadati</taxon>
        <taxon>Pseudomonadota</taxon>
        <taxon>Gammaproteobacteria</taxon>
        <taxon>Lysobacterales</taxon>
        <taxon>Lysobacteraceae</taxon>
        <taxon>Arenimonas</taxon>
    </lineage>
</organism>
<gene>
    <name evidence="2" type="primary">pilW</name>
    <name evidence="2" type="ORF">F0415_00265</name>
</gene>
<feature type="repeat" description="TPR" evidence="1">
    <location>
        <begin position="73"/>
        <end position="106"/>
    </location>
</feature>
<evidence type="ECO:0000256" key="1">
    <source>
        <dbReference type="PROSITE-ProRule" id="PRU00339"/>
    </source>
</evidence>
<dbReference type="Pfam" id="PF14559">
    <property type="entry name" value="TPR_19"/>
    <property type="match status" value="1"/>
</dbReference>
<evidence type="ECO:0000313" key="3">
    <source>
        <dbReference type="Proteomes" id="UP000322165"/>
    </source>
</evidence>
<dbReference type="NCBIfam" id="TIGR02521">
    <property type="entry name" value="type_IV_pilW"/>
    <property type="match status" value="1"/>
</dbReference>
<accession>A0A5B2ZDF6</accession>
<dbReference type="Pfam" id="PF13432">
    <property type="entry name" value="TPR_16"/>
    <property type="match status" value="1"/>
</dbReference>
<name>A0A5B2ZDF6_9GAMM</name>
<reference evidence="2 3" key="2">
    <citation type="submission" date="2019-09" db="EMBL/GenBank/DDBJ databases">
        <authorList>
            <person name="Mazur A."/>
        </authorList>
    </citation>
    <scope>NUCLEOTIDE SEQUENCE [LARGE SCALE GENOMIC DNA]</scope>
    <source>
        <strain evidence="2 3">3729k</strain>
    </source>
</reference>
<dbReference type="AlphaFoldDB" id="A0A5B2ZDF6"/>
<dbReference type="InterPro" id="IPR013360">
    <property type="entry name" value="Pilus_4_PilW"/>
</dbReference>
<dbReference type="EMBL" id="VUOD01000001">
    <property type="protein sequence ID" value="KAA2285975.1"/>
    <property type="molecule type" value="Genomic_DNA"/>
</dbReference>
<protein>
    <submittedName>
        <fullName evidence="2">Type IV pilus biogenesis/stability protein PilW</fullName>
    </submittedName>
</protein>
<dbReference type="SUPFAM" id="SSF48452">
    <property type="entry name" value="TPR-like"/>
    <property type="match status" value="1"/>
</dbReference>
<dbReference type="PROSITE" id="PS50005">
    <property type="entry name" value="TPR"/>
    <property type="match status" value="1"/>
</dbReference>